<dbReference type="Gene3D" id="3.30.450.20">
    <property type="entry name" value="PAS domain"/>
    <property type="match status" value="2"/>
</dbReference>
<evidence type="ECO:0000256" key="1">
    <source>
        <dbReference type="ARBA" id="ARBA00022500"/>
    </source>
</evidence>
<keyword evidence="1" id="KW-0145">Chemotaxis</keyword>
<dbReference type="GO" id="GO:0007165">
    <property type="term" value="P:signal transduction"/>
    <property type="evidence" value="ECO:0007669"/>
    <property type="project" value="UniProtKB-KW"/>
</dbReference>
<dbReference type="GO" id="GO:0006935">
    <property type="term" value="P:chemotaxis"/>
    <property type="evidence" value="ECO:0007669"/>
    <property type="project" value="UniProtKB-KW"/>
</dbReference>
<dbReference type="SMART" id="SM00086">
    <property type="entry name" value="PAC"/>
    <property type="match status" value="2"/>
</dbReference>
<dbReference type="InterPro" id="IPR004089">
    <property type="entry name" value="MCPsignal_dom"/>
</dbReference>
<dbReference type="PANTHER" id="PTHR43531:SF11">
    <property type="entry name" value="METHYL-ACCEPTING CHEMOTAXIS PROTEIN 3"/>
    <property type="match status" value="1"/>
</dbReference>
<evidence type="ECO:0000259" key="4">
    <source>
        <dbReference type="PROSITE" id="PS50111"/>
    </source>
</evidence>
<dbReference type="PANTHER" id="PTHR43531">
    <property type="entry name" value="PROTEIN ICFG"/>
    <property type="match status" value="1"/>
</dbReference>
<gene>
    <name evidence="6" type="ORF">CF651_29410</name>
</gene>
<dbReference type="PROSITE" id="PS50113">
    <property type="entry name" value="PAC"/>
    <property type="match status" value="2"/>
</dbReference>
<dbReference type="PROSITE" id="PS50111">
    <property type="entry name" value="CHEMOTAXIS_TRANSDUC_2"/>
    <property type="match status" value="1"/>
</dbReference>
<evidence type="ECO:0000256" key="2">
    <source>
        <dbReference type="ARBA" id="ARBA00029447"/>
    </source>
</evidence>
<sequence length="501" mass="56382">MNFFKTTSPDQELAEESRILFKNMESNALSANLQLSSLDSPIAKEIAGNVNFALNKLRESAQDTEVRLELVTKAIQVGLWDMKVIAGDPINPDNEFIWSDEFRGLLGFNDENDFPNVLNSWASRIHPEDQEWVMNAFSDHLIDHSGNTPYDIEYRVLMKNGETRWVRATGTTLRDNNGVPLRVVGALFDNHEEKMKKQEINSIMTKYDLIHQALVEAPWDITIIDGDVNNNEMWMSSQFRKALGFKDEHDFPDEFESFRSRLHPEDSDRVLQLFAESLNDYSGKTPFETQYRLCLKTGEYRWFQAAGRTLRNSSGVPLRFAGTIRDITLEKNKERAIHDMNQSMKQLSDSINEMVKAIESVTIQAQEMATVQEQSMQAANQAKSGTEKTKNISIFIREIAAQTNLLGLNAAIEAARAGESGRGFGVVADEVRKLAVNSAEATENIESSLGEMNVLIGQIQEYISNMTTMTQSQAAVTEQLNASMEEISGMSQSLVDIVRAI</sequence>
<comment type="caution">
    <text evidence="6">The sequence shown here is derived from an EMBL/GenBank/DDBJ whole genome shotgun (WGS) entry which is preliminary data.</text>
</comment>
<dbReference type="GO" id="GO:0016301">
    <property type="term" value="F:kinase activity"/>
    <property type="evidence" value="ECO:0007669"/>
    <property type="project" value="UniProtKB-KW"/>
</dbReference>
<dbReference type="RefSeq" id="WP_094018425.1">
    <property type="nucleotide sequence ID" value="NZ_NMQW01000057.1"/>
</dbReference>
<dbReference type="Pfam" id="PF08447">
    <property type="entry name" value="PAS_3"/>
    <property type="match status" value="2"/>
</dbReference>
<feature type="domain" description="PAC" evidence="5">
    <location>
        <begin position="150"/>
        <end position="202"/>
    </location>
</feature>
<name>A0A229UHB7_9BACL</name>
<dbReference type="CDD" id="cd00130">
    <property type="entry name" value="PAS"/>
    <property type="match status" value="2"/>
</dbReference>
<keyword evidence="6" id="KW-0418">Kinase</keyword>
<dbReference type="InterPro" id="IPR013655">
    <property type="entry name" value="PAS_fold_3"/>
</dbReference>
<dbReference type="AlphaFoldDB" id="A0A229UHB7"/>
<dbReference type="Proteomes" id="UP000215509">
    <property type="component" value="Unassembled WGS sequence"/>
</dbReference>
<evidence type="ECO:0000256" key="3">
    <source>
        <dbReference type="PROSITE-ProRule" id="PRU00284"/>
    </source>
</evidence>
<dbReference type="OrthoDB" id="9807021at2"/>
<evidence type="ECO:0000313" key="7">
    <source>
        <dbReference type="Proteomes" id="UP000215509"/>
    </source>
</evidence>
<keyword evidence="6" id="KW-0808">Transferase</keyword>
<evidence type="ECO:0000313" key="6">
    <source>
        <dbReference type="EMBL" id="OXM82783.1"/>
    </source>
</evidence>
<dbReference type="GO" id="GO:0005886">
    <property type="term" value="C:plasma membrane"/>
    <property type="evidence" value="ECO:0007669"/>
    <property type="project" value="TreeGrafter"/>
</dbReference>
<dbReference type="Gene3D" id="1.10.287.950">
    <property type="entry name" value="Methyl-accepting chemotaxis protein"/>
    <property type="match status" value="1"/>
</dbReference>
<accession>A0A229UHB7</accession>
<evidence type="ECO:0000259" key="5">
    <source>
        <dbReference type="PROSITE" id="PS50113"/>
    </source>
</evidence>
<dbReference type="SUPFAM" id="SSF58104">
    <property type="entry name" value="Methyl-accepting chemotaxis protein (MCP) signaling domain"/>
    <property type="match status" value="1"/>
</dbReference>
<feature type="domain" description="PAC" evidence="5">
    <location>
        <begin position="287"/>
        <end position="339"/>
    </location>
</feature>
<proteinExistence type="inferred from homology"/>
<dbReference type="InterPro" id="IPR001610">
    <property type="entry name" value="PAC"/>
</dbReference>
<dbReference type="InterPro" id="IPR000700">
    <property type="entry name" value="PAS-assoc_C"/>
</dbReference>
<reference evidence="6 7" key="1">
    <citation type="submission" date="2017-07" db="EMBL/GenBank/DDBJ databases">
        <title>Genome sequencing and assembly of Paenibacillus rigui.</title>
        <authorList>
            <person name="Mayilraj S."/>
        </authorList>
    </citation>
    <scope>NUCLEOTIDE SEQUENCE [LARGE SCALE GENOMIC DNA]</scope>
    <source>
        <strain evidence="6 7">JCM 16352</strain>
    </source>
</reference>
<dbReference type="GO" id="GO:0004888">
    <property type="term" value="F:transmembrane signaling receptor activity"/>
    <property type="evidence" value="ECO:0007669"/>
    <property type="project" value="TreeGrafter"/>
</dbReference>
<feature type="domain" description="Methyl-accepting transducer" evidence="4">
    <location>
        <begin position="336"/>
        <end position="501"/>
    </location>
</feature>
<dbReference type="SMART" id="SM00283">
    <property type="entry name" value="MA"/>
    <property type="match status" value="1"/>
</dbReference>
<protein>
    <submittedName>
        <fullName evidence="6">Histidine kinase</fullName>
    </submittedName>
</protein>
<dbReference type="EMBL" id="NMQW01000057">
    <property type="protein sequence ID" value="OXM82783.1"/>
    <property type="molecule type" value="Genomic_DNA"/>
</dbReference>
<keyword evidence="3" id="KW-0807">Transducer</keyword>
<dbReference type="SUPFAM" id="SSF55785">
    <property type="entry name" value="PYP-like sensor domain (PAS domain)"/>
    <property type="match status" value="2"/>
</dbReference>
<dbReference type="InterPro" id="IPR035965">
    <property type="entry name" value="PAS-like_dom_sf"/>
</dbReference>
<dbReference type="Pfam" id="PF00015">
    <property type="entry name" value="MCPsignal"/>
    <property type="match status" value="1"/>
</dbReference>
<keyword evidence="7" id="KW-1185">Reference proteome</keyword>
<dbReference type="NCBIfam" id="TIGR00229">
    <property type="entry name" value="sensory_box"/>
    <property type="match status" value="2"/>
</dbReference>
<dbReference type="InterPro" id="IPR000014">
    <property type="entry name" value="PAS"/>
</dbReference>
<comment type="similarity">
    <text evidence="2">Belongs to the methyl-accepting chemotaxis (MCP) protein family.</text>
</comment>
<dbReference type="InterPro" id="IPR051310">
    <property type="entry name" value="MCP_chemotaxis"/>
</dbReference>
<organism evidence="6 7">
    <name type="scientific">Paenibacillus rigui</name>
    <dbReference type="NCBI Taxonomy" id="554312"/>
    <lineage>
        <taxon>Bacteria</taxon>
        <taxon>Bacillati</taxon>
        <taxon>Bacillota</taxon>
        <taxon>Bacilli</taxon>
        <taxon>Bacillales</taxon>
        <taxon>Paenibacillaceae</taxon>
        <taxon>Paenibacillus</taxon>
    </lineage>
</organism>